<proteinExistence type="predicted"/>
<organism evidence="1 2">
    <name type="scientific">Streptomyces antimycoticus</name>
    <dbReference type="NCBI Taxonomy" id="68175"/>
    <lineage>
        <taxon>Bacteria</taxon>
        <taxon>Bacillati</taxon>
        <taxon>Actinomycetota</taxon>
        <taxon>Actinomycetes</taxon>
        <taxon>Kitasatosporales</taxon>
        <taxon>Streptomycetaceae</taxon>
        <taxon>Streptomyces</taxon>
        <taxon>Streptomyces violaceusniger group</taxon>
    </lineage>
</organism>
<evidence type="ECO:0000313" key="2">
    <source>
        <dbReference type="Proteomes" id="UP000463951"/>
    </source>
</evidence>
<protein>
    <submittedName>
        <fullName evidence="1">Uncharacterized protein</fullName>
    </submittedName>
</protein>
<sequence>MRGACPPNGLPRGEIPRLPRLVIRAFRGWAPMFAEASCPAGGVLLSGVRRPPYGGVPAGATPTFCGGTSLTCGATEGVRGGGGRGYGGPRRPADAPLLAALCRAYRLLVGFSAGTQGTLILRSHSHRHDGQHTP</sequence>
<name>A0A499UM76_9ACTN</name>
<gene>
    <name evidence="1" type="ORF">SSPO_047200</name>
</gene>
<dbReference type="AlphaFoldDB" id="A0A499UM76"/>
<evidence type="ECO:0000313" key="1">
    <source>
        <dbReference type="EMBL" id="BBJ42002.1"/>
    </source>
</evidence>
<accession>A0A499UM76</accession>
<dbReference type="Proteomes" id="UP000463951">
    <property type="component" value="Chromosome"/>
</dbReference>
<reference evidence="1 2" key="1">
    <citation type="journal article" date="2020" name="Int. J. Syst. Evol. Microbiol.">
        <title>Reclassification of Streptomyces castelarensis and Streptomyces sporoclivatus as later heterotypic synonyms of Streptomyces antimycoticus.</title>
        <authorList>
            <person name="Komaki H."/>
            <person name="Tamura T."/>
        </authorList>
    </citation>
    <scope>NUCLEOTIDE SEQUENCE [LARGE SCALE GENOMIC DNA]</scope>
    <source>
        <strain evidence="1 2">NBRC 100767</strain>
    </source>
</reference>
<dbReference type="EMBL" id="AP019620">
    <property type="protein sequence ID" value="BBJ42002.1"/>
    <property type="molecule type" value="Genomic_DNA"/>
</dbReference>